<dbReference type="InterPro" id="IPR029063">
    <property type="entry name" value="SAM-dependent_MTases_sf"/>
</dbReference>
<comment type="caution">
    <text evidence="7">The sequence shown here is derived from an EMBL/GenBank/DDBJ whole genome shotgun (WGS) entry which is preliminary data.</text>
</comment>
<dbReference type="Pfam" id="PF08100">
    <property type="entry name" value="Dimerisation"/>
    <property type="match status" value="1"/>
</dbReference>
<dbReference type="Pfam" id="PF00891">
    <property type="entry name" value="Methyltransf_2"/>
    <property type="match status" value="1"/>
</dbReference>
<evidence type="ECO:0000256" key="3">
    <source>
        <dbReference type="ARBA" id="ARBA00022691"/>
    </source>
</evidence>
<evidence type="ECO:0000313" key="8">
    <source>
        <dbReference type="Proteomes" id="UP000639606"/>
    </source>
</evidence>
<keyword evidence="1 7" id="KW-0489">Methyltransferase</keyword>
<keyword evidence="2" id="KW-0808">Transferase</keyword>
<dbReference type="InterPro" id="IPR036390">
    <property type="entry name" value="WH_DNA-bd_sf"/>
</dbReference>
<dbReference type="InterPro" id="IPR001077">
    <property type="entry name" value="COMT_C"/>
</dbReference>
<evidence type="ECO:0000259" key="6">
    <source>
        <dbReference type="Pfam" id="PF08100"/>
    </source>
</evidence>
<sequence>MTNPPADPAEEVLAEAMGHLYPAALRAAALLGVAEQLADGPRDPADLAGAVGANAPYLRRLLRFLATRGVFREDEDGRFHLTPRADVLRADAPRTVKPSVLAITSEFIWLPTTHVVEAVRHGRPAFDRRFGHPFFDHLAAHPAEAALFNEGMANFSATEDERITAAYDFPGSGVVVDVGGGYGALLLGVLRARPGLRGVLFDQEAVLAGHVLGRLGEDDRWEVVAGDFFESVPEGDLHLLKNVLHDWSDEQCVRVLGNCRRALRPGGRVLAVEAVIPPGNDPHFGKLLDMSMLVLLTGHERTEPEFRELFDRAGLRVTRVVPTAGALSLVEAEVAD</sequence>
<evidence type="ECO:0000256" key="4">
    <source>
        <dbReference type="PIRSR" id="PIRSR005739-1"/>
    </source>
</evidence>
<dbReference type="SUPFAM" id="SSF46785">
    <property type="entry name" value="Winged helix' DNA-binding domain"/>
    <property type="match status" value="1"/>
</dbReference>
<dbReference type="InterPro" id="IPR036388">
    <property type="entry name" value="WH-like_DNA-bd_sf"/>
</dbReference>
<accession>A0A918ASV6</accession>
<reference evidence="7" key="2">
    <citation type="submission" date="2020-09" db="EMBL/GenBank/DDBJ databases">
        <authorList>
            <person name="Sun Q."/>
            <person name="Ohkuma M."/>
        </authorList>
    </citation>
    <scope>NUCLEOTIDE SEQUENCE</scope>
    <source>
        <strain evidence="7">JCM 3313</strain>
    </source>
</reference>
<dbReference type="EMBL" id="BMRG01000009">
    <property type="protein sequence ID" value="GGP66623.1"/>
    <property type="molecule type" value="Genomic_DNA"/>
</dbReference>
<dbReference type="Gene3D" id="1.10.10.10">
    <property type="entry name" value="Winged helix-like DNA-binding domain superfamily/Winged helix DNA-binding domain"/>
    <property type="match status" value="1"/>
</dbReference>
<dbReference type="GO" id="GO:0008171">
    <property type="term" value="F:O-methyltransferase activity"/>
    <property type="evidence" value="ECO:0007669"/>
    <property type="project" value="InterPro"/>
</dbReference>
<dbReference type="PIRSF" id="PIRSF005739">
    <property type="entry name" value="O-mtase"/>
    <property type="match status" value="1"/>
</dbReference>
<proteinExistence type="predicted"/>
<dbReference type="SUPFAM" id="SSF53335">
    <property type="entry name" value="S-adenosyl-L-methionine-dependent methyltransferases"/>
    <property type="match status" value="1"/>
</dbReference>
<gene>
    <name evidence="7" type="ORF">GCM10010185_44220</name>
</gene>
<dbReference type="PROSITE" id="PS51683">
    <property type="entry name" value="SAM_OMT_II"/>
    <property type="match status" value="1"/>
</dbReference>
<keyword evidence="3" id="KW-0949">S-adenosyl-L-methionine</keyword>
<evidence type="ECO:0000256" key="1">
    <source>
        <dbReference type="ARBA" id="ARBA00022603"/>
    </source>
</evidence>
<dbReference type="AlphaFoldDB" id="A0A918ASV6"/>
<keyword evidence="8" id="KW-1185">Reference proteome</keyword>
<name>A0A918ASV6_9PSEU</name>
<feature type="domain" description="O-methyltransferase dimerisation" evidence="6">
    <location>
        <begin position="18"/>
        <end position="88"/>
    </location>
</feature>
<reference evidence="7" key="1">
    <citation type="journal article" date="2014" name="Int. J. Syst. Evol. Microbiol.">
        <title>Complete genome sequence of Corynebacterium casei LMG S-19264T (=DSM 44701T), isolated from a smear-ripened cheese.</title>
        <authorList>
            <consortium name="US DOE Joint Genome Institute (JGI-PGF)"/>
            <person name="Walter F."/>
            <person name="Albersmeier A."/>
            <person name="Kalinowski J."/>
            <person name="Ruckert C."/>
        </authorList>
    </citation>
    <scope>NUCLEOTIDE SEQUENCE</scope>
    <source>
        <strain evidence="7">JCM 3313</strain>
    </source>
</reference>
<evidence type="ECO:0000256" key="2">
    <source>
        <dbReference type="ARBA" id="ARBA00022679"/>
    </source>
</evidence>
<dbReference type="PANTHER" id="PTHR43712">
    <property type="entry name" value="PUTATIVE (AFU_ORTHOLOGUE AFUA_4G14580)-RELATED"/>
    <property type="match status" value="1"/>
</dbReference>
<evidence type="ECO:0000259" key="5">
    <source>
        <dbReference type="Pfam" id="PF00891"/>
    </source>
</evidence>
<dbReference type="PANTHER" id="PTHR43712:SF2">
    <property type="entry name" value="O-METHYLTRANSFERASE CICE"/>
    <property type="match status" value="1"/>
</dbReference>
<organism evidence="7 8">
    <name type="scientific">Saccharothrix coeruleofusca</name>
    <dbReference type="NCBI Taxonomy" id="33919"/>
    <lineage>
        <taxon>Bacteria</taxon>
        <taxon>Bacillati</taxon>
        <taxon>Actinomycetota</taxon>
        <taxon>Actinomycetes</taxon>
        <taxon>Pseudonocardiales</taxon>
        <taxon>Pseudonocardiaceae</taxon>
        <taxon>Saccharothrix</taxon>
    </lineage>
</organism>
<dbReference type="InterPro" id="IPR016461">
    <property type="entry name" value="COMT-like"/>
</dbReference>
<evidence type="ECO:0000313" key="7">
    <source>
        <dbReference type="EMBL" id="GGP66623.1"/>
    </source>
</evidence>
<feature type="active site" description="Proton acceptor" evidence="4">
    <location>
        <position position="245"/>
    </location>
</feature>
<dbReference type="InterPro" id="IPR012967">
    <property type="entry name" value="COMT_dimerisation"/>
</dbReference>
<feature type="domain" description="O-methyltransferase C-terminal" evidence="5">
    <location>
        <begin position="114"/>
        <end position="315"/>
    </location>
</feature>
<protein>
    <submittedName>
        <fullName evidence="7">Methyltransferase</fullName>
    </submittedName>
</protein>
<dbReference type="Proteomes" id="UP000639606">
    <property type="component" value="Unassembled WGS sequence"/>
</dbReference>
<dbReference type="Gene3D" id="3.40.50.150">
    <property type="entry name" value="Vaccinia Virus protein VP39"/>
    <property type="match status" value="1"/>
</dbReference>
<dbReference type="GO" id="GO:0032259">
    <property type="term" value="P:methylation"/>
    <property type="evidence" value="ECO:0007669"/>
    <property type="project" value="UniProtKB-KW"/>
</dbReference>
<dbReference type="GO" id="GO:0046983">
    <property type="term" value="F:protein dimerization activity"/>
    <property type="evidence" value="ECO:0007669"/>
    <property type="project" value="InterPro"/>
</dbReference>
<dbReference type="RefSeq" id="WP_189225206.1">
    <property type="nucleotide sequence ID" value="NZ_BMRG01000009.1"/>
</dbReference>